<sequence>MNDLIDKLNSRLKIKWDMEVNRIVDLNIEKTNHGYKFYQSELIQKVTNLSPSKITALSPLPHNFQLKSEKSTQFDKEYLKRIGILLYIAQGSRPDIAYAVNYMARFAMCATTEHWTALEHLIAYL</sequence>
<name>A0A9Q3CYG4_9BASI</name>
<dbReference type="AlphaFoldDB" id="A0A9Q3CYG4"/>
<evidence type="ECO:0000313" key="2">
    <source>
        <dbReference type="Proteomes" id="UP000765509"/>
    </source>
</evidence>
<proteinExistence type="predicted"/>
<reference evidence="1" key="1">
    <citation type="submission" date="2021-03" db="EMBL/GenBank/DDBJ databases">
        <title>Draft genome sequence of rust myrtle Austropuccinia psidii MF-1, a brazilian biotype.</title>
        <authorList>
            <person name="Quecine M.C."/>
            <person name="Pachon D.M.R."/>
            <person name="Bonatelli M.L."/>
            <person name="Correr F.H."/>
            <person name="Franceschini L.M."/>
            <person name="Leite T.F."/>
            <person name="Margarido G.R.A."/>
            <person name="Almeida C.A."/>
            <person name="Ferrarezi J.A."/>
            <person name="Labate C.A."/>
        </authorList>
    </citation>
    <scope>NUCLEOTIDE SEQUENCE</scope>
    <source>
        <strain evidence="1">MF-1</strain>
    </source>
</reference>
<dbReference type="OrthoDB" id="3255262at2759"/>
<evidence type="ECO:0008006" key="3">
    <source>
        <dbReference type="Google" id="ProtNLM"/>
    </source>
</evidence>
<comment type="caution">
    <text evidence="1">The sequence shown here is derived from an EMBL/GenBank/DDBJ whole genome shotgun (WGS) entry which is preliminary data.</text>
</comment>
<protein>
    <recommendedName>
        <fullName evidence="3">Reverse transcriptase Ty1/copia-type domain-containing protein</fullName>
    </recommendedName>
</protein>
<keyword evidence="2" id="KW-1185">Reference proteome</keyword>
<evidence type="ECO:0000313" key="1">
    <source>
        <dbReference type="EMBL" id="MBW0491420.1"/>
    </source>
</evidence>
<organism evidence="1 2">
    <name type="scientific">Austropuccinia psidii MF-1</name>
    <dbReference type="NCBI Taxonomy" id="1389203"/>
    <lineage>
        <taxon>Eukaryota</taxon>
        <taxon>Fungi</taxon>
        <taxon>Dikarya</taxon>
        <taxon>Basidiomycota</taxon>
        <taxon>Pucciniomycotina</taxon>
        <taxon>Pucciniomycetes</taxon>
        <taxon>Pucciniales</taxon>
        <taxon>Sphaerophragmiaceae</taxon>
        <taxon>Austropuccinia</taxon>
    </lineage>
</organism>
<dbReference type="Proteomes" id="UP000765509">
    <property type="component" value="Unassembled WGS sequence"/>
</dbReference>
<dbReference type="EMBL" id="AVOT02011072">
    <property type="protein sequence ID" value="MBW0491420.1"/>
    <property type="molecule type" value="Genomic_DNA"/>
</dbReference>
<accession>A0A9Q3CYG4</accession>
<gene>
    <name evidence="1" type="ORF">O181_031135</name>
</gene>